<sequence>MVRGVARARPGGDAAPVSVLCLWLPQALPAQLDGQGWDVQQVGLGEGAAERVEQQGCQGVRAPAAASAYDWLGAGAHLAAPGSSQLTSVGDALEETCRAK</sequence>
<gene>
    <name evidence="1" type="ORF">HaLaN_22725</name>
</gene>
<dbReference type="AlphaFoldDB" id="A0A6A0A1A3"/>
<dbReference type="EMBL" id="BLLF01002652">
    <property type="protein sequence ID" value="GFH24858.1"/>
    <property type="molecule type" value="Genomic_DNA"/>
</dbReference>
<accession>A0A6A0A1A3</accession>
<name>A0A6A0A1A3_HAELA</name>
<keyword evidence="2" id="KW-1185">Reference proteome</keyword>
<proteinExistence type="predicted"/>
<protein>
    <submittedName>
        <fullName evidence="1">Uncharacterized protein</fullName>
    </submittedName>
</protein>
<comment type="caution">
    <text evidence="1">The sequence shown here is derived from an EMBL/GenBank/DDBJ whole genome shotgun (WGS) entry which is preliminary data.</text>
</comment>
<dbReference type="Proteomes" id="UP000485058">
    <property type="component" value="Unassembled WGS sequence"/>
</dbReference>
<evidence type="ECO:0000313" key="1">
    <source>
        <dbReference type="EMBL" id="GFH24858.1"/>
    </source>
</evidence>
<organism evidence="1 2">
    <name type="scientific">Haematococcus lacustris</name>
    <name type="common">Green alga</name>
    <name type="synonym">Haematococcus pluvialis</name>
    <dbReference type="NCBI Taxonomy" id="44745"/>
    <lineage>
        <taxon>Eukaryota</taxon>
        <taxon>Viridiplantae</taxon>
        <taxon>Chlorophyta</taxon>
        <taxon>core chlorophytes</taxon>
        <taxon>Chlorophyceae</taxon>
        <taxon>CS clade</taxon>
        <taxon>Chlamydomonadales</taxon>
        <taxon>Haematococcaceae</taxon>
        <taxon>Haematococcus</taxon>
    </lineage>
</organism>
<evidence type="ECO:0000313" key="2">
    <source>
        <dbReference type="Proteomes" id="UP000485058"/>
    </source>
</evidence>
<reference evidence="1 2" key="1">
    <citation type="submission" date="2020-02" db="EMBL/GenBank/DDBJ databases">
        <title>Draft genome sequence of Haematococcus lacustris strain NIES-144.</title>
        <authorList>
            <person name="Morimoto D."/>
            <person name="Nakagawa S."/>
            <person name="Yoshida T."/>
            <person name="Sawayama S."/>
        </authorList>
    </citation>
    <scope>NUCLEOTIDE SEQUENCE [LARGE SCALE GENOMIC DNA]</scope>
    <source>
        <strain evidence="1 2">NIES-144</strain>
    </source>
</reference>